<sequence length="918" mass="105762">MNIDSHIYSFQYRLITCYVLLLISLTVFAQSGKERFSGRVIDTETYQPVPFATVRLLALPDSTLLGGGATDAIGKFQLSVSIPNHAIKAKSLLLQVSYVGYKQVFHPISISSKSSSYELGDINLTQESYALDEAVVVGQAPMAVTEGDTTVFNASAYRTPEGSMLEELVKQLPGGEIDADGKLLIHGKEVKKILVDGKEFFSDDPKAALKNLPVEMVEKLKAYERQSDLARLTGIDDGEEEMILDLSVKKNMKRGWMENFMGGYGSKDRYELANTLNRFRENSQLTIIGNLNNTNNQGFSELQNESSSSTGNIRSRMGLTTSRSLGLNATYDWKRVKLRSNIQYVGTDRLEDSRTTVDNFLREDKSINLGTSHSRQQNHELVANASLEWKMDSVTTLIFRPQYRFSANDRENSGFQEGWGNDVLLNERESSGTNHNSRYNLTMILQLSRKLSRLGRNVALKVDYGTNASATDRKSLSTTRYFKNNTKKIQNQKIEDDVDGYNYRVQLVYVEPLPWRHFLQLRYSYQYRVNNSDRFVYDWDKELEEFAPDFDEDSSNRFENQYSNHLVNLAIRTSQKKYNYNIGVDFEPQKSVSHSLLSDAPEDQLERSVMNFSPTVNFRYKFSKRTRLQIVYRGKGKQPNIRDLQPVTDRTNPLNIRVGNPSLKPSYMNTFTLNFNSYNTRYQRNMVATALFENTINNVTNQVTYDSETGVRTTSPVNMNGNWRAMGSFSLNTPFKNRNWIFRTYSYLQYRNQNGYTTLNKEEPVKTSVQHLTGRERLRITYRTRQMELTGLVGLTYNNSYNDVREKRTETFDYQAGTELQLYLPWGMELYNDLTYFLRTGYGYEGYAKANFMWNCQLSKAFLKRKQLLIRFKIYDILHQDISMIRTITATAIRDTDYNALGSYFMVHAIFRLNMMGK</sequence>
<dbReference type="InterPro" id="IPR041700">
    <property type="entry name" value="OMP_b-brl_3"/>
</dbReference>
<protein>
    <submittedName>
        <fullName evidence="2">CarboxypepD_reg-like domain-containing protein</fullName>
    </submittedName>
</protein>
<dbReference type="EMBL" id="FMYE01000007">
    <property type="protein sequence ID" value="SDB76309.1"/>
    <property type="molecule type" value="Genomic_DNA"/>
</dbReference>
<dbReference type="Proteomes" id="UP000183670">
    <property type="component" value="Unassembled WGS sequence"/>
</dbReference>
<accession>A0A1G6G370</accession>
<name>A0A1G6G370_BACOV</name>
<proteinExistence type="predicted"/>
<dbReference type="Pfam" id="PF14905">
    <property type="entry name" value="OMP_b-brl_3"/>
    <property type="match status" value="1"/>
</dbReference>
<dbReference type="Pfam" id="PF13715">
    <property type="entry name" value="CarbopepD_reg_2"/>
    <property type="match status" value="1"/>
</dbReference>
<evidence type="ECO:0000313" key="3">
    <source>
        <dbReference type="Proteomes" id="UP000183670"/>
    </source>
</evidence>
<evidence type="ECO:0000313" key="2">
    <source>
        <dbReference type="EMBL" id="SDB76309.1"/>
    </source>
</evidence>
<gene>
    <name evidence="2" type="ORF">SAMN05192581_1007133</name>
</gene>
<dbReference type="SUPFAM" id="SSF49464">
    <property type="entry name" value="Carboxypeptidase regulatory domain-like"/>
    <property type="match status" value="1"/>
</dbReference>
<organism evidence="2 3">
    <name type="scientific">Bacteroides ovatus</name>
    <dbReference type="NCBI Taxonomy" id="28116"/>
    <lineage>
        <taxon>Bacteria</taxon>
        <taxon>Pseudomonadati</taxon>
        <taxon>Bacteroidota</taxon>
        <taxon>Bacteroidia</taxon>
        <taxon>Bacteroidales</taxon>
        <taxon>Bacteroidaceae</taxon>
        <taxon>Bacteroides</taxon>
    </lineage>
</organism>
<reference evidence="2 3" key="1">
    <citation type="submission" date="2016-10" db="EMBL/GenBank/DDBJ databases">
        <authorList>
            <person name="de Groot N.N."/>
        </authorList>
    </citation>
    <scope>NUCLEOTIDE SEQUENCE [LARGE SCALE GENOMIC DNA]</scope>
    <source>
        <strain evidence="2 3">NLAE-zl-C500</strain>
    </source>
</reference>
<evidence type="ECO:0000259" key="1">
    <source>
        <dbReference type="Pfam" id="PF14905"/>
    </source>
</evidence>
<dbReference type="SUPFAM" id="SSF56935">
    <property type="entry name" value="Porins"/>
    <property type="match status" value="1"/>
</dbReference>
<dbReference type="InterPro" id="IPR008969">
    <property type="entry name" value="CarboxyPept-like_regulatory"/>
</dbReference>
<feature type="domain" description="Outer membrane protein beta-barrel" evidence="1">
    <location>
        <begin position="450"/>
        <end position="896"/>
    </location>
</feature>
<dbReference type="AlphaFoldDB" id="A0A1G6G370"/>
<dbReference type="RefSeq" id="WP_074557129.1">
    <property type="nucleotide sequence ID" value="NZ_FMYE01000007.1"/>
</dbReference>